<name>A0ABR2BXZ5_9ROSI</name>
<sequence>MSPSRDNIRSMYATSNNPPSTIFKTPDACLVPKKERCLISNKTENLDKIQLARRRKTLSSRGFVRSSDNLLFGHVNPDVLIYSKSLTHQHGFSLFIFGFVNVTIVYGKQNKWYVHGIKIFGLTKVMVGFKASTSFERDGCPFFDRSMCPYMLSVVTFNLEAREAKRNKIFLESYWKNQATRLPWVTAAMKNCFSAMVEGFVLQGSGDKEETLDLLISLSCYVSELSTLDFLMWLEELVPESSITPISSSESNKGKNADDLERDHPRPV</sequence>
<evidence type="ECO:0000256" key="1">
    <source>
        <dbReference type="SAM" id="MobiDB-lite"/>
    </source>
</evidence>
<feature type="region of interest" description="Disordered" evidence="1">
    <location>
        <begin position="244"/>
        <end position="268"/>
    </location>
</feature>
<evidence type="ECO:0000313" key="2">
    <source>
        <dbReference type="EMBL" id="KAK8511902.1"/>
    </source>
</evidence>
<feature type="compositionally biased region" description="Basic and acidic residues" evidence="1">
    <location>
        <begin position="252"/>
        <end position="268"/>
    </location>
</feature>
<comment type="caution">
    <text evidence="2">The sequence shown here is derived from an EMBL/GenBank/DDBJ whole genome shotgun (WGS) entry which is preliminary data.</text>
</comment>
<keyword evidence="3" id="KW-1185">Reference proteome</keyword>
<accession>A0ABR2BXZ5</accession>
<protein>
    <submittedName>
        <fullName evidence="2">Uncharacterized protein</fullName>
    </submittedName>
</protein>
<gene>
    <name evidence="2" type="ORF">V6N12_074592</name>
</gene>
<organism evidence="2 3">
    <name type="scientific">Hibiscus sabdariffa</name>
    <name type="common">roselle</name>
    <dbReference type="NCBI Taxonomy" id="183260"/>
    <lineage>
        <taxon>Eukaryota</taxon>
        <taxon>Viridiplantae</taxon>
        <taxon>Streptophyta</taxon>
        <taxon>Embryophyta</taxon>
        <taxon>Tracheophyta</taxon>
        <taxon>Spermatophyta</taxon>
        <taxon>Magnoliopsida</taxon>
        <taxon>eudicotyledons</taxon>
        <taxon>Gunneridae</taxon>
        <taxon>Pentapetalae</taxon>
        <taxon>rosids</taxon>
        <taxon>malvids</taxon>
        <taxon>Malvales</taxon>
        <taxon>Malvaceae</taxon>
        <taxon>Malvoideae</taxon>
        <taxon>Hibiscus</taxon>
    </lineage>
</organism>
<dbReference type="EMBL" id="JBBPBM010000076">
    <property type="protein sequence ID" value="KAK8511902.1"/>
    <property type="molecule type" value="Genomic_DNA"/>
</dbReference>
<proteinExistence type="predicted"/>
<dbReference type="Proteomes" id="UP001472677">
    <property type="component" value="Unassembled WGS sequence"/>
</dbReference>
<evidence type="ECO:0000313" key="3">
    <source>
        <dbReference type="Proteomes" id="UP001472677"/>
    </source>
</evidence>
<reference evidence="2 3" key="1">
    <citation type="journal article" date="2024" name="G3 (Bethesda)">
        <title>Genome assembly of Hibiscus sabdariffa L. provides insights into metabolisms of medicinal natural products.</title>
        <authorList>
            <person name="Kim T."/>
        </authorList>
    </citation>
    <scope>NUCLEOTIDE SEQUENCE [LARGE SCALE GENOMIC DNA]</scope>
    <source>
        <strain evidence="2">TK-2024</strain>
        <tissue evidence="2">Old leaves</tissue>
    </source>
</reference>